<evidence type="ECO:0000313" key="2">
    <source>
        <dbReference type="EMBL" id="HDD44571.1"/>
    </source>
</evidence>
<dbReference type="InterPro" id="IPR036365">
    <property type="entry name" value="PGBD-like_sf"/>
</dbReference>
<keyword evidence="1" id="KW-0812">Transmembrane</keyword>
<dbReference type="Proteomes" id="UP000886289">
    <property type="component" value="Unassembled WGS sequence"/>
</dbReference>
<feature type="transmembrane region" description="Helical" evidence="1">
    <location>
        <begin position="170"/>
        <end position="188"/>
    </location>
</feature>
<accession>A0A7C0Y9Y2</accession>
<name>A0A7C0Y9Y2_DESA2</name>
<protein>
    <submittedName>
        <fullName evidence="2">Peptidoglycan-binding protein</fullName>
    </submittedName>
</protein>
<proteinExistence type="predicted"/>
<dbReference type="SUPFAM" id="SSF47090">
    <property type="entry name" value="PGBD-like"/>
    <property type="match status" value="1"/>
</dbReference>
<keyword evidence="1" id="KW-0472">Membrane</keyword>
<keyword evidence="1" id="KW-1133">Transmembrane helix</keyword>
<reference evidence="2" key="1">
    <citation type="journal article" date="2020" name="mSystems">
        <title>Genome- and Community-Level Interaction Insights into Carbon Utilization and Element Cycling Functions of Hydrothermarchaeota in Hydrothermal Sediment.</title>
        <authorList>
            <person name="Zhou Z."/>
            <person name="Liu Y."/>
            <person name="Xu W."/>
            <person name="Pan J."/>
            <person name="Luo Z.H."/>
            <person name="Li M."/>
        </authorList>
    </citation>
    <scope>NUCLEOTIDE SEQUENCE [LARGE SCALE GENOMIC DNA]</scope>
    <source>
        <strain evidence="2">HyVt-233</strain>
    </source>
</reference>
<evidence type="ECO:0000256" key="1">
    <source>
        <dbReference type="SAM" id="Phobius"/>
    </source>
</evidence>
<comment type="caution">
    <text evidence="2">The sequence shown here is derived from an EMBL/GenBank/DDBJ whole genome shotgun (WGS) entry which is preliminary data.</text>
</comment>
<gene>
    <name evidence="2" type="ORF">ENG63_06915</name>
</gene>
<dbReference type="AlphaFoldDB" id="A0A7C0Y9Y2"/>
<sequence length="196" mass="21466">MADLKELVTFLKNYFEAYPDAYLRPGDRYPCTRSSIGYAPLCTLAEVLILTGDAKGVYSSLPTSYDEIMPAVYKLQTRLKEKGLYPGKIDGLFGKLTAYALYQDVVGEAPPKVEKEIEKGILEIMRAGFEAAAKRLQRAIAPKEVPKLPAAPPPTVPTVPTAPPKVERPWVSYLAVAALAAIAGYFILKLFRGGKE</sequence>
<dbReference type="EMBL" id="DRBS01000259">
    <property type="protein sequence ID" value="HDD44571.1"/>
    <property type="molecule type" value="Genomic_DNA"/>
</dbReference>
<dbReference type="InterPro" id="IPR036366">
    <property type="entry name" value="PGBDSf"/>
</dbReference>
<dbReference type="Gene3D" id="1.10.101.10">
    <property type="entry name" value="PGBD-like superfamily/PGBD"/>
    <property type="match status" value="1"/>
</dbReference>
<organism evidence="2">
    <name type="scientific">Desulfofervidus auxilii</name>
    <dbReference type="NCBI Taxonomy" id="1621989"/>
    <lineage>
        <taxon>Bacteria</taxon>
        <taxon>Pseudomonadati</taxon>
        <taxon>Thermodesulfobacteriota</taxon>
        <taxon>Candidatus Desulfofervidia</taxon>
        <taxon>Candidatus Desulfofervidales</taxon>
        <taxon>Candidatus Desulfofervidaceae</taxon>
        <taxon>Candidatus Desulfofervidus</taxon>
    </lineage>
</organism>